<dbReference type="Proteomes" id="UP000178534">
    <property type="component" value="Unassembled WGS sequence"/>
</dbReference>
<dbReference type="AlphaFoldDB" id="A0A1G2DK14"/>
<gene>
    <name evidence="1" type="ORF">A2942_02145</name>
</gene>
<protein>
    <submittedName>
        <fullName evidence="1">Uncharacterized protein</fullName>
    </submittedName>
</protein>
<evidence type="ECO:0000313" key="2">
    <source>
        <dbReference type="Proteomes" id="UP000178534"/>
    </source>
</evidence>
<reference evidence="1 2" key="1">
    <citation type="journal article" date="2016" name="Nat. Commun.">
        <title>Thousands of microbial genomes shed light on interconnected biogeochemical processes in an aquifer system.</title>
        <authorList>
            <person name="Anantharaman K."/>
            <person name="Brown C.T."/>
            <person name="Hug L.A."/>
            <person name="Sharon I."/>
            <person name="Castelle C.J."/>
            <person name="Probst A.J."/>
            <person name="Thomas B.C."/>
            <person name="Singh A."/>
            <person name="Wilkins M.J."/>
            <person name="Karaoz U."/>
            <person name="Brodie E.L."/>
            <person name="Williams K.H."/>
            <person name="Hubbard S.S."/>
            <person name="Banfield J.F."/>
        </authorList>
    </citation>
    <scope>NUCLEOTIDE SEQUENCE [LARGE SCALE GENOMIC DNA]</scope>
</reference>
<comment type="caution">
    <text evidence="1">The sequence shown here is derived from an EMBL/GenBank/DDBJ whole genome shotgun (WGS) entry which is preliminary data.</text>
</comment>
<organism evidence="1 2">
    <name type="scientific">Candidatus Lloydbacteria bacterium RIFCSPLOWO2_01_FULL_50_20</name>
    <dbReference type="NCBI Taxonomy" id="1798665"/>
    <lineage>
        <taxon>Bacteria</taxon>
        <taxon>Candidatus Lloydiibacteriota</taxon>
    </lineage>
</organism>
<proteinExistence type="predicted"/>
<dbReference type="STRING" id="1798665.A2942_02145"/>
<name>A0A1G2DK14_9BACT</name>
<accession>A0A1G2DK14</accession>
<dbReference type="EMBL" id="MHLP01000004">
    <property type="protein sequence ID" value="OGZ13752.1"/>
    <property type="molecule type" value="Genomic_DNA"/>
</dbReference>
<sequence length="84" mass="9733">MKVPQIAPGSTYENKKGDEVREVVSCREGVVRYLVVFPRPQFRPRRPHSIPFREFSEWAARPAGKKEDVVVRSIRLARARGRKT</sequence>
<evidence type="ECO:0000313" key="1">
    <source>
        <dbReference type="EMBL" id="OGZ13752.1"/>
    </source>
</evidence>